<feature type="region of interest" description="Disordered" evidence="2">
    <location>
        <begin position="376"/>
        <end position="418"/>
    </location>
</feature>
<protein>
    <submittedName>
        <fullName evidence="8">Retrovirus-related Pol polyprotein from transposon RE1</fullName>
    </submittedName>
</protein>
<dbReference type="Pfam" id="PF20167">
    <property type="entry name" value="Transposase_32"/>
    <property type="match status" value="1"/>
</dbReference>
<dbReference type="Pfam" id="PF22936">
    <property type="entry name" value="Pol_BBD"/>
    <property type="match status" value="1"/>
</dbReference>
<proteinExistence type="predicted"/>
<gene>
    <name evidence="8" type="primary">RE1_2968</name>
    <name evidence="8" type="ORF">CK203_067792</name>
</gene>
<dbReference type="InterPro" id="IPR046796">
    <property type="entry name" value="Transposase_32_dom"/>
</dbReference>
<accession>A0A438BZM1</accession>
<dbReference type="InterPro" id="IPR057670">
    <property type="entry name" value="SH3_retrovirus"/>
</dbReference>
<reference evidence="8 9" key="1">
    <citation type="journal article" date="2018" name="PLoS Genet.">
        <title>Population sequencing reveals clonal diversity and ancestral inbreeding in the grapevine cultivar Chardonnay.</title>
        <authorList>
            <person name="Roach M.J."/>
            <person name="Johnson D.L."/>
            <person name="Bohlmann J."/>
            <person name="van Vuuren H.J."/>
            <person name="Jones S.J."/>
            <person name="Pretorius I.S."/>
            <person name="Schmidt S.A."/>
            <person name="Borneman A.R."/>
        </authorList>
    </citation>
    <scope>NUCLEOTIDE SEQUENCE [LARGE SCALE GENOMIC DNA]</scope>
    <source>
        <strain evidence="9">cv. Chardonnay</strain>
        <tissue evidence="8">Leaf</tissue>
    </source>
</reference>
<dbReference type="InterPro" id="IPR025724">
    <property type="entry name" value="GAG-pre-integrase_dom"/>
</dbReference>
<dbReference type="PANTHER" id="PTHR11439">
    <property type="entry name" value="GAG-POL-RELATED RETROTRANSPOSON"/>
    <property type="match status" value="1"/>
</dbReference>
<evidence type="ECO:0000259" key="3">
    <source>
        <dbReference type="Pfam" id="PF07727"/>
    </source>
</evidence>
<dbReference type="InterPro" id="IPR043502">
    <property type="entry name" value="DNA/RNA_pol_sf"/>
</dbReference>
<dbReference type="GO" id="GO:0003676">
    <property type="term" value="F:nucleic acid binding"/>
    <property type="evidence" value="ECO:0007669"/>
    <property type="project" value="InterPro"/>
</dbReference>
<dbReference type="PANTHER" id="PTHR11439:SF486">
    <property type="entry name" value="RLK (RECEPTOR-LIKE KINASE) PROTEIN, PUTATIVE-RELATED"/>
    <property type="match status" value="1"/>
</dbReference>
<dbReference type="InterPro" id="IPR013103">
    <property type="entry name" value="RVT_2"/>
</dbReference>
<evidence type="ECO:0000256" key="1">
    <source>
        <dbReference type="ARBA" id="ARBA00022750"/>
    </source>
</evidence>
<dbReference type="InterPro" id="IPR036397">
    <property type="entry name" value="RNaseH_sf"/>
</dbReference>
<feature type="domain" description="Retroviral polymerase SH3-like" evidence="7">
    <location>
        <begin position="299"/>
        <end position="353"/>
    </location>
</feature>
<feature type="domain" description="GAG-pre-integrase" evidence="4">
    <location>
        <begin position="167"/>
        <end position="229"/>
    </location>
</feature>
<feature type="domain" description="Retrovirus-related Pol polyprotein from transposon TNT 1-94-like beta-barrel" evidence="6">
    <location>
        <begin position="53"/>
        <end position="128"/>
    </location>
</feature>
<comment type="caution">
    <text evidence="8">The sequence shown here is derived from an EMBL/GenBank/DDBJ whole genome shotgun (WGS) entry which is preliminary data.</text>
</comment>
<feature type="domain" description="Putative plant transposon protein" evidence="5">
    <location>
        <begin position="1175"/>
        <end position="1353"/>
    </location>
</feature>
<dbReference type="SUPFAM" id="SSF56672">
    <property type="entry name" value="DNA/RNA polymerases"/>
    <property type="match status" value="1"/>
</dbReference>
<keyword evidence="1" id="KW-0064">Aspartyl protease</keyword>
<evidence type="ECO:0000256" key="2">
    <source>
        <dbReference type="SAM" id="MobiDB-lite"/>
    </source>
</evidence>
<feature type="domain" description="Reverse transcriptase Ty1/copia-type" evidence="3">
    <location>
        <begin position="477"/>
        <end position="719"/>
    </location>
</feature>
<evidence type="ECO:0000259" key="6">
    <source>
        <dbReference type="Pfam" id="PF22936"/>
    </source>
</evidence>
<dbReference type="Pfam" id="PF13976">
    <property type="entry name" value="gag_pre-integrs"/>
    <property type="match status" value="1"/>
</dbReference>
<organism evidence="8 9">
    <name type="scientific">Vitis vinifera</name>
    <name type="common">Grape</name>
    <dbReference type="NCBI Taxonomy" id="29760"/>
    <lineage>
        <taxon>Eukaryota</taxon>
        <taxon>Viridiplantae</taxon>
        <taxon>Streptophyta</taxon>
        <taxon>Embryophyta</taxon>
        <taxon>Tracheophyta</taxon>
        <taxon>Spermatophyta</taxon>
        <taxon>Magnoliopsida</taxon>
        <taxon>eudicotyledons</taxon>
        <taxon>Gunneridae</taxon>
        <taxon>Pentapetalae</taxon>
        <taxon>rosids</taxon>
        <taxon>Vitales</taxon>
        <taxon>Vitaceae</taxon>
        <taxon>Viteae</taxon>
        <taxon>Vitis</taxon>
    </lineage>
</organism>
<keyword evidence="1" id="KW-0645">Protease</keyword>
<sequence length="1397" mass="157118">MKDSNVPHYSGFQGSTSNGMTKVTNVKQIWVKKSELNCLVVHTALRASELHSWYFDSGCSRHMTGNRSFFTNFTEFDGGNVTFGDGNVASVKGKGTICAPGISNLEEVLYVEGLKANLISISQICDKKFNVQFSQNLCKVFDLNGNCVMIGLRTSDNCYAVCQNPSTSFSSSLVCGSSKIESIDLWHRRLGHLNYRDLMKVANNEVIKGIPKLGKPSNPICGPCQKGKQTRSTHKRVDEILTSKPLELLHMDLMGPMRTESLGGKKYILVMVDDYSRKTCYELWKGKKPSVKYFRVFGSRCYVLKDHENLGKFESKSEEGIFLGYSSKSRAYRVYILSSKCMVESINVIVDDMGSRSRECDDDRIDVSKDIEVIEEKSEDEKLSEDEEKKDEQGKKVDRGRIEPSKKNKSRVPKNHPLSNVIGNYEDSMVTRRQSKLNEVSYVCYTSQIEPKNVEEALNDEAWVDALHEELNQFSRNDVWFLVPRPKDVNVIGTKWIFKNKMDENGVIVRNKARLVAQGFKQIEGIDFDETFAPVARLESIRILLAVACVWKFKLFQMDVKSAFLNGILNEEVYVEQPKGFQDPRYPNHVYKLRKALYGLKQAPRAWHERLTSYLLKKGFMRGGADRTLFIRRNDEVFLVAQIYVDDIVFGSTSSECALDFAKEMKSEFEMSMVGELTYFLGFQVKQLKDGIFLSQSKYARELVKKFGLESTKHFRTPMPTNLKLSKDESGKGVEETLYRSMIGSLLYLTASRPDIAFSVGVCARYQACPKESHLIALKRIIRYIAGTLELGLWYPFDTHSDVACYTDADWAGNVDDRKSTSGGCYYIGNCLVAWMSKKQNSVSLSTAEAEYIAAGSCCSQLLWIKQMLRDYGIDQGTMVVFCDNTSAINISKNPVLHSRTKHIDIRHHFIRDLVEDKVVSLEYVPTKGQIADILTKPLDVSRFESLRKSIDFLPKSFFSRVSIDLLNVWIDPLCAQSCHREPLNDLHKFVPSPRALERCVDRSTKIDTTYAFVSNSISALIWFNSFGLMNQGVFVPEKNPSSLLFAVVWFVPAVVTGNLRRAQLSFSFLSAVGISVIADLVALGRHSFSRVYSRLFWVDYLGNMPPKCRKSKAPVKGSSSRTSKGARDENLSIIPSIQPPSIPKAPAKTSIDGIPFNAFPAKLCRDQYTKVYQLGWLPLANFTGSACAPIVRMFYSNIIEHDLDQSYLQSSLFGIVVKVTPKIIAEVLGIPLVQAPSVSDLEITSDLLDRVSIDLWGEVRGQLGSGVHTGGLSRPAWVLATFLSFSVYPSSHRANICKNGCILLSRILHREPINLASCILDEMIFRGDPTVSKKEVLPFGILITQICQRAGVVFPVNSHFLMPMGPIDTSSWNRRQGQIKGALGSKKKVCHSRAKK</sequence>
<evidence type="ECO:0000259" key="5">
    <source>
        <dbReference type="Pfam" id="PF20167"/>
    </source>
</evidence>
<dbReference type="GO" id="GO:0004190">
    <property type="term" value="F:aspartic-type endopeptidase activity"/>
    <property type="evidence" value="ECO:0007669"/>
    <property type="project" value="UniProtKB-KW"/>
</dbReference>
<dbReference type="InterPro" id="IPR054722">
    <property type="entry name" value="PolX-like_BBD"/>
</dbReference>
<dbReference type="Gene3D" id="3.30.420.10">
    <property type="entry name" value="Ribonuclease H-like superfamily/Ribonuclease H"/>
    <property type="match status" value="1"/>
</dbReference>
<dbReference type="SUPFAM" id="SSF53098">
    <property type="entry name" value="Ribonuclease H-like"/>
    <property type="match status" value="1"/>
</dbReference>
<name>A0A438BZM1_VITVI</name>
<evidence type="ECO:0000313" key="8">
    <source>
        <dbReference type="EMBL" id="RVW16399.1"/>
    </source>
</evidence>
<evidence type="ECO:0000313" key="9">
    <source>
        <dbReference type="Proteomes" id="UP000288805"/>
    </source>
</evidence>
<feature type="compositionally biased region" description="Basic and acidic residues" evidence="2">
    <location>
        <begin position="390"/>
        <end position="406"/>
    </location>
</feature>
<dbReference type="EMBL" id="QGNW01002589">
    <property type="protein sequence ID" value="RVW16399.1"/>
    <property type="molecule type" value="Genomic_DNA"/>
</dbReference>
<dbReference type="CDD" id="cd09272">
    <property type="entry name" value="RNase_HI_RT_Ty1"/>
    <property type="match status" value="1"/>
</dbReference>
<dbReference type="Pfam" id="PF25597">
    <property type="entry name" value="SH3_retrovirus"/>
    <property type="match status" value="1"/>
</dbReference>
<keyword evidence="1" id="KW-0378">Hydrolase</keyword>
<dbReference type="InterPro" id="IPR012337">
    <property type="entry name" value="RNaseH-like_sf"/>
</dbReference>
<dbReference type="Pfam" id="PF07727">
    <property type="entry name" value="RVT_2"/>
    <property type="match status" value="1"/>
</dbReference>
<evidence type="ECO:0000259" key="7">
    <source>
        <dbReference type="Pfam" id="PF25597"/>
    </source>
</evidence>
<evidence type="ECO:0000259" key="4">
    <source>
        <dbReference type="Pfam" id="PF13976"/>
    </source>
</evidence>
<dbReference type="Proteomes" id="UP000288805">
    <property type="component" value="Unassembled WGS sequence"/>
</dbReference>